<accession>A0ABP0ISZ0</accession>
<dbReference type="Pfam" id="PF05175">
    <property type="entry name" value="MTS"/>
    <property type="match status" value="1"/>
</dbReference>
<dbReference type="PANTHER" id="PTHR18895:SF74">
    <property type="entry name" value="MTRF1L RELEASE FACTOR GLUTAMINE METHYLTRANSFERASE"/>
    <property type="match status" value="1"/>
</dbReference>
<protein>
    <submittedName>
        <fullName evidence="1">MTS domain-containing protein</fullName>
    </submittedName>
</protein>
<sequence length="640" mass="71719">MALVALTHTQPSFALPVRRKYNQLVHEDDNTKWKGSFCGQLGRSAIVAAVARAARSKASSEALWIELLEKCTESLGQLSKDWKDLRVDASKADIQQLQSKESAILELLKRCPWGDPSATAFVRKYQTLDAITETHGQVTRAVVECELSRLSWELRKENSMESQDPRAARFVSLLRKVSVHRLRLFDIESAHASLTEAWQMCSAMPDLLDIFDIKLFEHTSKLLAARAFNFNSADESPKLREVLLRLQALNYTEANVLGATGVSTLSSLSIGATNQQVEEHLSLWCSQANDPSDLAWRFMLVDLVLLFLLHKTVPLHKVCEALGQNVYDVLLDHHILRRMAYAEKRGKEPTVFASVALWPVRNLIVATDFETTCFSDATEPAMYLSQDSLALLAAAPQRPVHRVLDLCCGCGIQGLAALNSYAAFAVFVDINPRCLSLTSFNLSLNGLRSKCECLLEKDVREMQGGVSSLLGRFDVILANPPFMPNPQNIATGASILFGNGGNYGEDILSKVIRFACEHLESEAQFLFVSKTPNIEAFPSRLRSWLSEGFRGSAHIFHGVPIRAEEYMPTAISSRVEPIRYQAALEEQGIHTLSQVLVFMESHRDSSDTFTIHKSQQVIQNFWLNREILQRLQRRFEKSQP</sequence>
<keyword evidence="2" id="KW-1185">Reference proteome</keyword>
<reference evidence="1 2" key="1">
    <citation type="submission" date="2024-02" db="EMBL/GenBank/DDBJ databases">
        <authorList>
            <person name="Chen Y."/>
            <person name="Shah S."/>
            <person name="Dougan E. K."/>
            <person name="Thang M."/>
            <person name="Chan C."/>
        </authorList>
    </citation>
    <scope>NUCLEOTIDE SEQUENCE [LARGE SCALE GENOMIC DNA]</scope>
</reference>
<dbReference type="PANTHER" id="PTHR18895">
    <property type="entry name" value="HEMK METHYLTRANSFERASE"/>
    <property type="match status" value="1"/>
</dbReference>
<organism evidence="1 2">
    <name type="scientific">Durusdinium trenchii</name>
    <dbReference type="NCBI Taxonomy" id="1381693"/>
    <lineage>
        <taxon>Eukaryota</taxon>
        <taxon>Sar</taxon>
        <taxon>Alveolata</taxon>
        <taxon>Dinophyceae</taxon>
        <taxon>Suessiales</taxon>
        <taxon>Symbiodiniaceae</taxon>
        <taxon>Durusdinium</taxon>
    </lineage>
</organism>
<dbReference type="InterPro" id="IPR007848">
    <property type="entry name" value="Small_mtfrase_dom"/>
</dbReference>
<dbReference type="InterPro" id="IPR029063">
    <property type="entry name" value="SAM-dependent_MTases_sf"/>
</dbReference>
<evidence type="ECO:0000313" key="1">
    <source>
        <dbReference type="EMBL" id="CAK9004649.1"/>
    </source>
</evidence>
<dbReference type="CDD" id="cd02440">
    <property type="entry name" value="AdoMet_MTases"/>
    <property type="match status" value="1"/>
</dbReference>
<dbReference type="Gene3D" id="3.40.50.150">
    <property type="entry name" value="Vaccinia Virus protein VP39"/>
    <property type="match status" value="1"/>
</dbReference>
<dbReference type="Proteomes" id="UP001642464">
    <property type="component" value="Unassembled WGS sequence"/>
</dbReference>
<dbReference type="EMBL" id="CAXAMM010004714">
    <property type="protein sequence ID" value="CAK9004649.1"/>
    <property type="molecule type" value="Genomic_DNA"/>
</dbReference>
<name>A0ABP0ISZ0_9DINO</name>
<dbReference type="InterPro" id="IPR050320">
    <property type="entry name" value="N5-glutamine_MTase"/>
</dbReference>
<proteinExistence type="predicted"/>
<comment type="caution">
    <text evidence="1">The sequence shown here is derived from an EMBL/GenBank/DDBJ whole genome shotgun (WGS) entry which is preliminary data.</text>
</comment>
<dbReference type="InterPro" id="IPR002052">
    <property type="entry name" value="DNA_methylase_N6_adenine_CS"/>
</dbReference>
<gene>
    <name evidence="1" type="ORF">SCF082_LOCUS8278</name>
</gene>
<dbReference type="PROSITE" id="PS00092">
    <property type="entry name" value="N6_MTASE"/>
    <property type="match status" value="1"/>
</dbReference>
<evidence type="ECO:0000313" key="2">
    <source>
        <dbReference type="Proteomes" id="UP001642464"/>
    </source>
</evidence>
<dbReference type="SUPFAM" id="SSF53335">
    <property type="entry name" value="S-adenosyl-L-methionine-dependent methyltransferases"/>
    <property type="match status" value="1"/>
</dbReference>